<feature type="compositionally biased region" description="Polar residues" evidence="1">
    <location>
        <begin position="1183"/>
        <end position="1199"/>
    </location>
</feature>
<dbReference type="Proteomes" id="UP001150538">
    <property type="component" value="Unassembled WGS sequence"/>
</dbReference>
<feature type="compositionally biased region" description="Low complexity" evidence="1">
    <location>
        <begin position="2077"/>
        <end position="2086"/>
    </location>
</feature>
<feature type="compositionally biased region" description="Polar residues" evidence="1">
    <location>
        <begin position="2664"/>
        <end position="2685"/>
    </location>
</feature>
<dbReference type="EMBL" id="JANBPU010000092">
    <property type="protein sequence ID" value="KAJ1916775.1"/>
    <property type="molecule type" value="Genomic_DNA"/>
</dbReference>
<feature type="compositionally biased region" description="Acidic residues" evidence="1">
    <location>
        <begin position="2336"/>
        <end position="2348"/>
    </location>
</feature>
<reference evidence="3" key="1">
    <citation type="submission" date="2022-07" db="EMBL/GenBank/DDBJ databases">
        <title>Phylogenomic reconstructions and comparative analyses of Kickxellomycotina fungi.</title>
        <authorList>
            <person name="Reynolds N.K."/>
            <person name="Stajich J.E."/>
            <person name="Barry K."/>
            <person name="Grigoriev I.V."/>
            <person name="Crous P."/>
            <person name="Smith M.E."/>
        </authorList>
    </citation>
    <scope>NUCLEOTIDE SEQUENCE</scope>
    <source>
        <strain evidence="3">NBRC 100468</strain>
    </source>
</reference>
<evidence type="ECO:0000259" key="2">
    <source>
        <dbReference type="PROSITE" id="PS50010"/>
    </source>
</evidence>
<dbReference type="GO" id="GO:0005085">
    <property type="term" value="F:guanyl-nucleotide exchange factor activity"/>
    <property type="evidence" value="ECO:0007669"/>
    <property type="project" value="InterPro"/>
</dbReference>
<feature type="region of interest" description="Disordered" evidence="1">
    <location>
        <begin position="2073"/>
        <end position="2099"/>
    </location>
</feature>
<gene>
    <name evidence="3" type="ORF">H4219_003594</name>
</gene>
<feature type="compositionally biased region" description="Low complexity" evidence="1">
    <location>
        <begin position="1"/>
        <end position="16"/>
    </location>
</feature>
<feature type="compositionally biased region" description="Low complexity" evidence="1">
    <location>
        <begin position="591"/>
        <end position="613"/>
    </location>
</feature>
<dbReference type="OrthoDB" id="1716625at2759"/>
<feature type="compositionally biased region" description="Acidic residues" evidence="1">
    <location>
        <begin position="716"/>
        <end position="725"/>
    </location>
</feature>
<feature type="compositionally biased region" description="Basic and acidic residues" evidence="1">
    <location>
        <begin position="753"/>
        <end position="770"/>
    </location>
</feature>
<feature type="region of interest" description="Disordered" evidence="1">
    <location>
        <begin position="903"/>
        <end position="932"/>
    </location>
</feature>
<feature type="compositionally biased region" description="Low complexity" evidence="1">
    <location>
        <begin position="1605"/>
        <end position="1624"/>
    </location>
</feature>
<feature type="compositionally biased region" description="Polar residues" evidence="1">
    <location>
        <begin position="1342"/>
        <end position="1364"/>
    </location>
</feature>
<accession>A0A9W7ZZR7</accession>
<dbReference type="InterPro" id="IPR035899">
    <property type="entry name" value="DBL_dom_sf"/>
</dbReference>
<name>A0A9W7ZZR7_9FUNG</name>
<feature type="compositionally biased region" description="Basic and acidic residues" evidence="1">
    <location>
        <begin position="203"/>
        <end position="216"/>
    </location>
</feature>
<feature type="region of interest" description="Disordered" evidence="1">
    <location>
        <begin position="2023"/>
        <end position="2055"/>
    </location>
</feature>
<organism evidence="3 4">
    <name type="scientific">Mycoemilia scoparia</name>
    <dbReference type="NCBI Taxonomy" id="417184"/>
    <lineage>
        <taxon>Eukaryota</taxon>
        <taxon>Fungi</taxon>
        <taxon>Fungi incertae sedis</taxon>
        <taxon>Zoopagomycota</taxon>
        <taxon>Kickxellomycotina</taxon>
        <taxon>Kickxellomycetes</taxon>
        <taxon>Kickxellales</taxon>
        <taxon>Kickxellaceae</taxon>
        <taxon>Mycoemilia</taxon>
    </lineage>
</organism>
<keyword evidence="4" id="KW-1185">Reference proteome</keyword>
<feature type="compositionally biased region" description="Polar residues" evidence="1">
    <location>
        <begin position="903"/>
        <end position="915"/>
    </location>
</feature>
<feature type="compositionally biased region" description="Low complexity" evidence="1">
    <location>
        <begin position="641"/>
        <end position="659"/>
    </location>
</feature>
<feature type="region of interest" description="Disordered" evidence="1">
    <location>
        <begin position="1533"/>
        <end position="1971"/>
    </location>
</feature>
<proteinExistence type="predicted"/>
<feature type="compositionally biased region" description="Polar residues" evidence="1">
    <location>
        <begin position="2023"/>
        <end position="2040"/>
    </location>
</feature>
<feature type="compositionally biased region" description="Polar residues" evidence="1">
    <location>
        <begin position="2302"/>
        <end position="2313"/>
    </location>
</feature>
<feature type="compositionally biased region" description="Low complexity" evidence="1">
    <location>
        <begin position="1685"/>
        <end position="1709"/>
    </location>
</feature>
<dbReference type="PANTHER" id="PTHR22834:SF20">
    <property type="entry name" value="SH3 DOMAIN-CONTAINING PROTEIN"/>
    <property type="match status" value="1"/>
</dbReference>
<dbReference type="Gene3D" id="1.20.900.10">
    <property type="entry name" value="Dbl homology (DH) domain"/>
    <property type="match status" value="2"/>
</dbReference>
<sequence>MHEATTSTTEQHSTSSNPADVGGGLALNDSNLPSNNSPASPLNLEPTKSEDKTTNNPDSSNDSESDGDADEAVIKSLRLHRIRTRKLSKRQKSKEQQNQENSDDADRKRKEKFRQSLARGPSYVLRKALDGINQEELGTLSDEGTVSPTSLFNRSASSSFTEHHNQNYNRYNRLGRRQASLTDLSSLSGISSRKSSIRRNKKQRDAPSRNKSRGDTEYGSFSETGEEEEEAISDPELTMCKAVATEKPALRALSGLFDPIGDADDDNSDIDEDQDEFYNLGRTKTWKIRSEKLIQRQRRNTIRRYKGSIRGVGGRENQSIPMPTTPLPAIPLHIRTAAALDKKAAAAAAANNSTNKDNNDDSANNNSDRSCSRNTDSNRVQDTQQQSQANKEEAAAAELGSPIDTNAVIRNADTEQQPSISKIEEPANETYENVNDNSSKRGNNTNNQPVLTETGAYSATINTGNISIANSDTPLARNNDTLVENVKGGGQCTETTIATNTASGVVGVAADPGTNISVDIDYTADPSADSTAQLQLSKEKEVNKQSSSPSPMMVIEGDDEAALSDNKASSTEHVIAPSTTEKHVDGPVKQTSSKVAPAAVAATTTTTTATKSPDPVEGSEQRPTGIAKKRPPRPSASFLLTDESSPPTPVTETEPQTPVVDKKGPAVAYDGDDNVKTTLGHETNTNPKPELSKVLPVDDSVGGKKVVDSTTADQNESQDDNDDSNVDAGLQQGDVDEDHDANVSTPMPTSTFTEHHVELSPKSVDSESRQDLQLTSPVQSTKDIQTQDKENIEPHSNSNVDEESDEEIPLSKLPKKSVEKSVEPLEAASENLSTGSSINSGQVPKVPSTGHIVKAYSKGKDVEKDSTKVESVTSTSGNRDLNVRVSTDANVADQYVFIETKTPTSDGTVKKSSQKVPPPLPTTARPSLPIDTNYHLIDKPKSVLTELPSPTKDDGGLTELEKWLQRHNHTLPELKIPYPVVNPSYLPKIKTRRLGPSPVLMTTSYNPQVAKTSLALTTSFALSQTRLNQPGTPKTPGTPKAMSPSSSRLVINTNVKDMPAVVSKPTEIQQPSPPKSPAMEASEILRKSLDSQERELGAAISPTSPTISTTAASPIIQRRSRRESFKDSAASALSTLPRRMSAVISSVTGSSSGIKDGSSSYSTTDISSSSGHGGITAAATTTNDESLAGVTNTTFSGQNDEQKSSGGTGSRRQSNASRVSSSVDSRGSGDVKRNLERQSTSSTQYATKASTPTASIPPSTAGEIIRKPQRLPSDIQKHGPNSIGKGKEKSPSFDNTTNTPTVATAAVYGKNASVFNGASMVHNILSPSSPKPAQVVEAKTKVPQQISPVASSENRSTDTITVASGQKKAAAIPENKFGHKTGRISDVTTKSSTLSTEEDIPADLDNDKEEQAMLDSIRRNVTSMRKPLDTDTTSIAADSDNKGQGYIVNDELRNPISIVPSREDSKLEEKSKSNKLRRTDKRESVNSRYINDDDDNVSSSPVTNPAAIRKPAQLRGMHSIPLAPSTKAVLESYSSMSSSGGDDESHYVSAMSTTSSKGLADDLPQSAISRASNNSTGNSHTDSVERMTSSSQEVPLSVSDGGGLTRQSTQSSTSEYSTSYRLSSMYPQPPPTSQPASYEADPYSQPELVYIDPRQPGINDHVIHNVGPRPSAHGHGNLARGQNNSSLQRAHMQQQQQQRLPSLQHQQPLQTPPPPYSPTPEYPLSPKYQELDDQYHQQQQVSPPQQHLPRPPADLRDRSPQMGGNNSSSSPVMEQQRHRRQASPATTSAGPPGVPDYHHHSRPPPSPQHRSDHHPRHNYQSYGGSGRPSGDFSPRPYPAYDMHPPPPRPHHHQQQQQLPNMVQEDAHSQSQSPEQPAAVESLPDVSSQDLPPGLARALQRRKQNLQAGSQAMPQRRPPPQHHNPHHRSQHHHYQHPRPHPQQQHYAHYNPGGEQDSPSPRPTAVAGRNSAGGPTVVTAQYLTTPMINAISNNQQQQATYFGENGNEVIKSVKSTGDLRKENTINATGRNNQNLMSPSSTIRSSRGHHGTSGSDHEYYENKRVNELRHSMSIAGYDEGSGVSSSSSSLRNQHRASNKANRASWSNPLLVVNNDGQSLLSSASSVKTINTSSNTTSSLSSDSISASNSTVIASNANYPHQHKQSQQPKILETKEEFEDYKMKYKIAIEELVQTEESFVRDLGLLIELFYRPIERISLTQQQQRQIASNIISIDEINNHHTAAGFDTTTPGGDGSSDVKRPRNITGNYTVDTLFGNILEIRKLAKAFLKDLRVAVFQTQSRVDNITFENGNPNSINHDNEEDRKNKSLGGGEGGVQEEKYDDDDDDDDDDDSWNIPKVMLKHLDKFCEPYAYYAANHIRSIQFLTDLRKMVNSKTIMANRITPEQVKAWEIIQTGEADKRSRRLTFESFLVVPVQRIMRYPLLLNAIQKYASAIDYTILINQYRQQKQEKQLLWSPSSLDAIDEKLDNNNNDDEKNVIREFKDTPEMVDQKLATIPMELSLSTVSNQSPCNPHTIKTALELSERVSEIVNQKSNELNNRRKLIELQNRIDWFNLLGVELHLCSFTRLLGMRRYIREGPMLNKVATAGSLISGRKRIYAFLMNDLLFLTLQWREGHRWLYELYRAPIQTCDIVVRVPSMDQSHRRRSSSISGTNNQEGGSNVGPTTSIEDVSKPLDIHSFEIVHTRTRESIVLKTQDASKWVKDLIKVSENHYQALQDAINAGTVVVDGGSKSQKRIILSQTDRDRIRKGHKPKHLNRKH</sequence>
<dbReference type="SUPFAM" id="SSF48065">
    <property type="entry name" value="DBL homology domain (DH-domain)"/>
    <property type="match status" value="2"/>
</dbReference>
<dbReference type="InterPro" id="IPR051492">
    <property type="entry name" value="Dynamin-Rho_GEF"/>
</dbReference>
<feature type="compositionally biased region" description="Basic and acidic residues" evidence="1">
    <location>
        <begin position="1461"/>
        <end position="1472"/>
    </location>
</feature>
<evidence type="ECO:0000313" key="3">
    <source>
        <dbReference type="EMBL" id="KAJ1916775.1"/>
    </source>
</evidence>
<dbReference type="GO" id="GO:0005737">
    <property type="term" value="C:cytoplasm"/>
    <property type="evidence" value="ECO:0007669"/>
    <property type="project" value="TreeGrafter"/>
</dbReference>
<evidence type="ECO:0000313" key="4">
    <source>
        <dbReference type="Proteomes" id="UP001150538"/>
    </source>
</evidence>
<feature type="compositionally biased region" description="Polar residues" evidence="1">
    <location>
        <begin position="742"/>
        <end position="752"/>
    </location>
</feature>
<feature type="compositionally biased region" description="Acidic residues" evidence="1">
    <location>
        <begin position="61"/>
        <end position="71"/>
    </location>
</feature>
<dbReference type="PANTHER" id="PTHR22834">
    <property type="entry name" value="NUCLEAR FUSION PROTEIN FUS2"/>
    <property type="match status" value="1"/>
</dbReference>
<dbReference type="SMART" id="SM00233">
    <property type="entry name" value="PH"/>
    <property type="match status" value="1"/>
</dbReference>
<feature type="region of interest" description="Disordered" evidence="1">
    <location>
        <begin position="1026"/>
        <end position="1045"/>
    </location>
</feature>
<feature type="compositionally biased region" description="Low complexity" evidence="1">
    <location>
        <begin position="1030"/>
        <end position="1040"/>
    </location>
</feature>
<feature type="compositionally biased region" description="Pro residues" evidence="1">
    <location>
        <begin position="1710"/>
        <end position="1723"/>
    </location>
</feature>
<feature type="compositionally biased region" description="Basic residues" evidence="1">
    <location>
        <begin position="77"/>
        <end position="92"/>
    </location>
</feature>
<feature type="compositionally biased region" description="Low complexity" evidence="1">
    <location>
        <begin position="184"/>
        <end position="194"/>
    </location>
</feature>
<feature type="region of interest" description="Disordered" evidence="1">
    <location>
        <begin position="184"/>
        <end position="236"/>
    </location>
</feature>
<feature type="compositionally biased region" description="Low complexity" evidence="1">
    <location>
        <begin position="1098"/>
        <end position="1116"/>
    </location>
</feature>
<feature type="compositionally biased region" description="Low complexity" evidence="1">
    <location>
        <begin position="1736"/>
        <end position="1748"/>
    </location>
</feature>
<feature type="region of interest" description="Disordered" evidence="1">
    <location>
        <begin position="529"/>
        <end position="877"/>
    </location>
</feature>
<feature type="region of interest" description="Disordered" evidence="1">
    <location>
        <begin position="2302"/>
        <end position="2348"/>
    </location>
</feature>
<feature type="compositionally biased region" description="Low complexity" evidence="1">
    <location>
        <begin position="26"/>
        <end position="44"/>
    </location>
</feature>
<feature type="compositionally biased region" description="Basic and acidic residues" evidence="1">
    <location>
        <begin position="858"/>
        <end position="868"/>
    </location>
</feature>
<protein>
    <recommendedName>
        <fullName evidence="2">DH domain-containing protein</fullName>
    </recommendedName>
</protein>
<feature type="region of interest" description="Disordered" evidence="1">
    <location>
        <begin position="2659"/>
        <end position="2686"/>
    </location>
</feature>
<feature type="region of interest" description="Disordered" evidence="1">
    <location>
        <begin position="1419"/>
        <end position="1447"/>
    </location>
</feature>
<feature type="compositionally biased region" description="Polar residues" evidence="1">
    <location>
        <begin position="380"/>
        <end position="389"/>
    </location>
</feature>
<feature type="compositionally biased region" description="Polar residues" evidence="1">
    <location>
        <begin position="1237"/>
        <end position="1258"/>
    </location>
</feature>
<feature type="region of interest" description="Disordered" evidence="1">
    <location>
        <begin position="1092"/>
        <end position="1130"/>
    </location>
</feature>
<dbReference type="Pfam" id="PF00621">
    <property type="entry name" value="RhoGEF"/>
    <property type="match status" value="2"/>
</dbReference>
<feature type="compositionally biased region" description="Low complexity" evidence="1">
    <location>
        <begin position="348"/>
        <end position="378"/>
    </location>
</feature>
<dbReference type="Gene3D" id="2.30.29.30">
    <property type="entry name" value="Pleckstrin-homology domain (PH domain)/Phosphotyrosine-binding domain (PTB)"/>
    <property type="match status" value="1"/>
</dbReference>
<feature type="compositionally biased region" description="Polar residues" evidence="1">
    <location>
        <begin position="771"/>
        <end position="784"/>
    </location>
</feature>
<feature type="compositionally biased region" description="Polar residues" evidence="1">
    <location>
        <begin position="1762"/>
        <end position="1773"/>
    </location>
</feature>
<feature type="domain" description="DH" evidence="2">
    <location>
        <begin position="2180"/>
        <end position="2508"/>
    </location>
</feature>
<feature type="compositionally biased region" description="Basic residues" evidence="1">
    <location>
        <begin position="1918"/>
        <end position="1938"/>
    </location>
</feature>
<feature type="compositionally biased region" description="Basic and acidic residues" evidence="1">
    <location>
        <begin position="1227"/>
        <end position="1236"/>
    </location>
</feature>
<feature type="region of interest" description="Disordered" evidence="1">
    <location>
        <begin position="1145"/>
        <end position="1298"/>
    </location>
</feature>
<feature type="compositionally biased region" description="Acidic residues" evidence="1">
    <location>
        <begin position="224"/>
        <end position="233"/>
    </location>
</feature>
<dbReference type="PROSITE" id="PS50010">
    <property type="entry name" value="DH_2"/>
    <property type="match status" value="1"/>
</dbReference>
<feature type="compositionally biased region" description="Polar residues" evidence="1">
    <location>
        <begin position="1566"/>
        <end position="1594"/>
    </location>
</feature>
<feature type="region of interest" description="Disordered" evidence="1">
    <location>
        <begin position="1461"/>
        <end position="1518"/>
    </location>
</feature>
<feature type="compositionally biased region" description="Low complexity" evidence="1">
    <location>
        <begin position="1217"/>
        <end position="1226"/>
    </location>
</feature>
<feature type="compositionally biased region" description="Polar residues" evidence="1">
    <location>
        <begin position="830"/>
        <end position="842"/>
    </location>
</feature>
<feature type="compositionally biased region" description="Polar residues" evidence="1">
    <location>
        <begin position="676"/>
        <end position="687"/>
    </location>
</feature>
<feature type="compositionally biased region" description="Low complexity" evidence="1">
    <location>
        <begin position="1145"/>
        <end position="1182"/>
    </location>
</feature>
<dbReference type="InterPro" id="IPR001849">
    <property type="entry name" value="PH_domain"/>
</dbReference>
<dbReference type="InterPro" id="IPR011993">
    <property type="entry name" value="PH-like_dom_sf"/>
</dbReference>
<dbReference type="InterPro" id="IPR000219">
    <property type="entry name" value="DH_dom"/>
</dbReference>
<feature type="region of interest" description="Disordered" evidence="1">
    <location>
        <begin position="1341"/>
        <end position="1367"/>
    </location>
</feature>
<feature type="region of interest" description="Disordered" evidence="1">
    <location>
        <begin position="1"/>
        <end position="119"/>
    </location>
</feature>
<feature type="compositionally biased region" description="Polar residues" evidence="1">
    <location>
        <begin position="430"/>
        <end position="450"/>
    </location>
</feature>
<dbReference type="SMART" id="SM00325">
    <property type="entry name" value="RhoGEF"/>
    <property type="match status" value="1"/>
</dbReference>
<evidence type="ECO:0000256" key="1">
    <source>
        <dbReference type="SAM" id="MobiDB-lite"/>
    </source>
</evidence>
<feature type="region of interest" description="Disordered" evidence="1">
    <location>
        <begin position="348"/>
        <end position="450"/>
    </location>
</feature>
<comment type="caution">
    <text evidence="3">The sequence shown here is derived from an EMBL/GenBank/DDBJ whole genome shotgun (WGS) entry which is preliminary data.</text>
</comment>